<evidence type="ECO:0000313" key="19">
    <source>
        <dbReference type="EMBL" id="KNZ50468.1"/>
    </source>
</evidence>
<protein>
    <recommendedName>
        <fullName evidence="14">glucan 1,3-beta-glucosidase</fullName>
        <ecNumber evidence="14">3.2.1.58</ecNumber>
    </recommendedName>
    <alternativeName>
        <fullName evidence="15">Exo-1,3-beta-glucanase D</fullName>
    </alternativeName>
</protein>
<dbReference type="PANTHER" id="PTHR31297:SF34">
    <property type="entry name" value="GLUCAN 1,3-BETA-GLUCOSIDASE 2"/>
    <property type="match status" value="1"/>
</dbReference>
<evidence type="ECO:0000313" key="20">
    <source>
        <dbReference type="Proteomes" id="UP000037035"/>
    </source>
</evidence>
<organism evidence="19 20">
    <name type="scientific">Puccinia sorghi</name>
    <dbReference type="NCBI Taxonomy" id="27349"/>
    <lineage>
        <taxon>Eukaryota</taxon>
        <taxon>Fungi</taxon>
        <taxon>Dikarya</taxon>
        <taxon>Basidiomycota</taxon>
        <taxon>Pucciniomycotina</taxon>
        <taxon>Pucciniomycetes</taxon>
        <taxon>Pucciniales</taxon>
        <taxon>Pucciniaceae</taxon>
        <taxon>Puccinia</taxon>
    </lineage>
</organism>
<dbReference type="Pfam" id="PF00150">
    <property type="entry name" value="Cellulase"/>
    <property type="match status" value="1"/>
</dbReference>
<keyword evidence="8 17" id="KW-0472">Membrane</keyword>
<dbReference type="Proteomes" id="UP000037035">
    <property type="component" value="Unassembled WGS sequence"/>
</dbReference>
<evidence type="ECO:0000256" key="14">
    <source>
        <dbReference type="ARBA" id="ARBA00038929"/>
    </source>
</evidence>
<evidence type="ECO:0000256" key="13">
    <source>
        <dbReference type="ARBA" id="ARBA00037126"/>
    </source>
</evidence>
<dbReference type="GO" id="GO:0005576">
    <property type="term" value="C:extracellular region"/>
    <property type="evidence" value="ECO:0007669"/>
    <property type="project" value="TreeGrafter"/>
</dbReference>
<dbReference type="GO" id="GO:0005886">
    <property type="term" value="C:plasma membrane"/>
    <property type="evidence" value="ECO:0007669"/>
    <property type="project" value="UniProtKB-SubCell"/>
</dbReference>
<evidence type="ECO:0000256" key="3">
    <source>
        <dbReference type="ARBA" id="ARBA00022475"/>
    </source>
</evidence>
<evidence type="ECO:0000256" key="10">
    <source>
        <dbReference type="ARBA" id="ARBA00023295"/>
    </source>
</evidence>
<dbReference type="GO" id="GO:0071555">
    <property type="term" value="P:cell wall organization"/>
    <property type="evidence" value="ECO:0007669"/>
    <property type="project" value="UniProtKB-KW"/>
</dbReference>
<dbReference type="OrthoDB" id="62120at2759"/>
<comment type="subcellular location">
    <subcellularLocation>
        <location evidence="1">Cell membrane</location>
        <topology evidence="1">Single-pass type II membrane protein</topology>
    </subcellularLocation>
</comment>
<evidence type="ECO:0000256" key="9">
    <source>
        <dbReference type="ARBA" id="ARBA00023180"/>
    </source>
</evidence>
<evidence type="ECO:0000256" key="6">
    <source>
        <dbReference type="ARBA" id="ARBA00022968"/>
    </source>
</evidence>
<dbReference type="AlphaFoldDB" id="A0A0L6UPK7"/>
<dbReference type="InterPro" id="IPR050386">
    <property type="entry name" value="Glycosyl_hydrolase_5"/>
</dbReference>
<evidence type="ECO:0000256" key="4">
    <source>
        <dbReference type="ARBA" id="ARBA00022692"/>
    </source>
</evidence>
<evidence type="ECO:0000259" key="18">
    <source>
        <dbReference type="Pfam" id="PF00150"/>
    </source>
</evidence>
<gene>
    <name evidence="19" type="ORF">VP01_440g3</name>
</gene>
<evidence type="ECO:0000256" key="17">
    <source>
        <dbReference type="SAM" id="Phobius"/>
    </source>
</evidence>
<keyword evidence="3" id="KW-1003">Cell membrane</keyword>
<keyword evidence="11" id="KW-0961">Cell wall biogenesis/degradation</keyword>
<dbReference type="STRING" id="27349.A0A0L6UPK7"/>
<dbReference type="GO" id="GO:0009251">
    <property type="term" value="P:glucan catabolic process"/>
    <property type="evidence" value="ECO:0007669"/>
    <property type="project" value="TreeGrafter"/>
</dbReference>
<comment type="catalytic activity">
    <reaction evidence="12">
        <text>Successive hydrolysis of beta-D-glucose units from the non-reducing ends of (1-&gt;3)-beta-D-glucans, releasing alpha-glucose.</text>
        <dbReference type="EC" id="3.2.1.58"/>
    </reaction>
</comment>
<comment type="caution">
    <text evidence="19">The sequence shown here is derived from an EMBL/GenBank/DDBJ whole genome shotgun (WGS) entry which is preliminary data.</text>
</comment>
<feature type="region of interest" description="Disordered" evidence="16">
    <location>
        <begin position="1"/>
        <end position="70"/>
    </location>
</feature>
<keyword evidence="7 17" id="KW-1133">Transmembrane helix</keyword>
<dbReference type="InterPro" id="IPR001547">
    <property type="entry name" value="Glyco_hydro_5"/>
</dbReference>
<evidence type="ECO:0000256" key="8">
    <source>
        <dbReference type="ARBA" id="ARBA00023136"/>
    </source>
</evidence>
<evidence type="ECO:0000256" key="7">
    <source>
        <dbReference type="ARBA" id="ARBA00022989"/>
    </source>
</evidence>
<name>A0A0L6UPK7_9BASI</name>
<keyword evidence="10" id="KW-0326">Glycosidase</keyword>
<dbReference type="VEuPathDB" id="FungiDB:VP01_440g3"/>
<dbReference type="EC" id="3.2.1.58" evidence="14"/>
<accession>A0A0L6UPK7</accession>
<reference evidence="19 20" key="1">
    <citation type="submission" date="2015-08" db="EMBL/GenBank/DDBJ databases">
        <title>Next Generation Sequencing and Analysis of the Genome of Puccinia sorghi L Schw, the Causal Agent of Maize Common Rust.</title>
        <authorList>
            <person name="Rochi L."/>
            <person name="Burguener G."/>
            <person name="Darino M."/>
            <person name="Turjanski A."/>
            <person name="Kreff E."/>
            <person name="Dieguez M.J."/>
            <person name="Sacco F."/>
        </authorList>
    </citation>
    <scope>NUCLEOTIDE SEQUENCE [LARGE SCALE GENOMIC DNA]</scope>
    <source>
        <strain evidence="19 20">RO10H11247</strain>
    </source>
</reference>
<keyword evidence="9" id="KW-0325">Glycoprotein</keyword>
<dbReference type="EMBL" id="LAVV01009513">
    <property type="protein sequence ID" value="KNZ50468.1"/>
    <property type="molecule type" value="Genomic_DNA"/>
</dbReference>
<dbReference type="PANTHER" id="PTHR31297">
    <property type="entry name" value="GLUCAN ENDO-1,6-BETA-GLUCOSIDASE B"/>
    <property type="match status" value="1"/>
</dbReference>
<evidence type="ECO:0000256" key="11">
    <source>
        <dbReference type="ARBA" id="ARBA00023316"/>
    </source>
</evidence>
<evidence type="ECO:0000256" key="5">
    <source>
        <dbReference type="ARBA" id="ARBA00022801"/>
    </source>
</evidence>
<evidence type="ECO:0000256" key="16">
    <source>
        <dbReference type="SAM" id="MobiDB-lite"/>
    </source>
</evidence>
<keyword evidence="6" id="KW-0735">Signal-anchor</keyword>
<dbReference type="SUPFAM" id="SSF51445">
    <property type="entry name" value="(Trans)glycosidases"/>
    <property type="match status" value="1"/>
</dbReference>
<keyword evidence="5" id="KW-0378">Hydrolase</keyword>
<evidence type="ECO:0000256" key="12">
    <source>
        <dbReference type="ARBA" id="ARBA00036824"/>
    </source>
</evidence>
<evidence type="ECO:0000256" key="1">
    <source>
        <dbReference type="ARBA" id="ARBA00004401"/>
    </source>
</evidence>
<evidence type="ECO:0000256" key="2">
    <source>
        <dbReference type="ARBA" id="ARBA00005641"/>
    </source>
</evidence>
<dbReference type="InterPro" id="IPR017853">
    <property type="entry name" value="GH"/>
</dbReference>
<feature type="transmembrane region" description="Helical" evidence="17">
    <location>
        <begin position="148"/>
        <end position="170"/>
    </location>
</feature>
<feature type="domain" description="Glycoside hydrolase family 5" evidence="18">
    <location>
        <begin position="291"/>
        <end position="500"/>
    </location>
</feature>
<dbReference type="GO" id="GO:0009986">
    <property type="term" value="C:cell surface"/>
    <property type="evidence" value="ECO:0007669"/>
    <property type="project" value="TreeGrafter"/>
</dbReference>
<comment type="similarity">
    <text evidence="2">Belongs to the glycosyl hydrolase 5 (cellulase A) family.</text>
</comment>
<dbReference type="FunFam" id="3.20.20.80:FF:000033">
    <property type="entry name" value="Glucan 1,3-beta-glucosidase A"/>
    <property type="match status" value="1"/>
</dbReference>
<sequence length="801" mass="88629">MSSPIASRLPSPPRLMTASNYVDPHHHDSYPPRPGSLSPSPEPQEPLNNHDIHDPFAYDPPPSLEFPRRPSYLRNSSATWNSASDSDFTRIGTESWVHASGSMVALDKLDETEIEGVGLVHPSNSKPPNRHPLFARSAPPQKSRQRKLCLSFTGLALVVLAIIIVTFISLRKSRLADLGKTATKSQFRIFNFTDNGTTFEYKNPLGGTWVAIPFNDTAKPQADSPPLNEPWDYSKRRIFGVNLGGWLVLEPFIAPYMFEPFNNHDANGQTPTVVDEWTLSVALGNKLATTMEEHYRTFITEEDFMQIAAAGLNWVRLPVGWWMIETWDGEPFLEGVSFKYFLKALQWARKYGLRVNLDLHAVPGSQNGFNHSGRLGTINFLVGLMGVANAQRTLNYIRTLTQFISQPQYADVVPMFSVLNEALVQKIGVTQIRSFYLQVYQMMRAITGYGAGKGPMMVIHDGFQGAGAGHTGWGGYLTGADRLGLDTHTYFAFDKQSNDSLGYNSYKPCTYWAKGFNQTNTDFGFNFAGEYSLAVNDCGLWLNNIGVGSRYDGTYPTANAPDTKTYPMVGSCDPWKDYRTWTTDMKNSIADLAATSQDAMQNSFFWTWKISRSIRTPDIKPNPMWDYQLGLKEGWIRPDARRSVGACAVVAGQQGATIPTQPWSGQFADWQVGGGSDAPRTIDSSQVAMYGQWPPNQILVQQGQNQVYPDANNLPQYERTGTPVTLKPESPNPHDSPVSAAISPGSGWANPADRAGWYVPIKGCQYPDPWAAGGLPAPTAPFCAGTAPQAVQTSPPNLRRH</sequence>
<keyword evidence="4 17" id="KW-0812">Transmembrane</keyword>
<comment type="function">
    <text evidence="13">Glucosidase involved in the degradation of cellulosic biomass. Active on lichenan.</text>
</comment>
<dbReference type="GO" id="GO:0004338">
    <property type="term" value="F:glucan exo-1,3-beta-glucosidase activity"/>
    <property type="evidence" value="ECO:0007669"/>
    <property type="project" value="UniProtKB-EC"/>
</dbReference>
<dbReference type="Gene3D" id="3.20.20.80">
    <property type="entry name" value="Glycosidases"/>
    <property type="match status" value="1"/>
</dbReference>
<keyword evidence="20" id="KW-1185">Reference proteome</keyword>
<evidence type="ECO:0000256" key="15">
    <source>
        <dbReference type="ARBA" id="ARBA00041260"/>
    </source>
</evidence>
<proteinExistence type="inferred from homology"/>